<protein>
    <submittedName>
        <fullName evidence="5">3D (Asp-Asp-Asp) domain-containing protein</fullName>
    </submittedName>
</protein>
<dbReference type="GO" id="GO:0009254">
    <property type="term" value="P:peptidoglycan turnover"/>
    <property type="evidence" value="ECO:0007669"/>
    <property type="project" value="InterPro"/>
</dbReference>
<gene>
    <name evidence="5" type="ORF">IQ10_01292</name>
</gene>
<sequence>MKINRTSRVLRNIGLPLATAGFMIFTAPSISEASELGSKLLHKGMDSEQVQTLQELLTEKGLYEDIQVNGVYDKNTSQAIRSFQEKHNLMVDGIAGPQTFGALTVLSEGDKGVLVEDLQERLQNLGYYQGNLDGLFGPLTHIAVTSFQTSQGIMVDGLAGPQTYAALFNYKAQVVEPKQEAQAAPVTAKEEPVEEPAESPEPVESSEPVEEPVESSEPAESPEPAENPEPVVTEAATEQVEQSAPVSNNEAPAEDNQATFEMEATAYTAYCDGCSGVTATGIDLRNNPNKKVIAVDPSVIPLGTRVHVEGYGEAVAGDTGGAIQGNKVDLHFPTKEEAIQFGRQTVTVTIID</sequence>
<organism evidence="5 6">
    <name type="scientific">Halalkalibacter nanhaiisediminis</name>
    <dbReference type="NCBI Taxonomy" id="688079"/>
    <lineage>
        <taxon>Bacteria</taxon>
        <taxon>Bacillati</taxon>
        <taxon>Bacillota</taxon>
        <taxon>Bacilli</taxon>
        <taxon>Bacillales</taxon>
        <taxon>Bacillaceae</taxon>
        <taxon>Halalkalibacter</taxon>
    </lineage>
</organism>
<dbReference type="Pfam" id="PF06725">
    <property type="entry name" value="3D"/>
    <property type="match status" value="1"/>
</dbReference>
<feature type="domain" description="Peptidoglycan binding-like" evidence="3">
    <location>
        <begin position="47"/>
        <end position="103"/>
    </location>
</feature>
<dbReference type="RefSeq" id="WP_277877945.1">
    <property type="nucleotide sequence ID" value="NZ_VLKZ01000003.1"/>
</dbReference>
<dbReference type="GO" id="GO:0019867">
    <property type="term" value="C:outer membrane"/>
    <property type="evidence" value="ECO:0007669"/>
    <property type="project" value="InterPro"/>
</dbReference>
<feature type="region of interest" description="Disordered" evidence="2">
    <location>
        <begin position="181"/>
        <end position="254"/>
    </location>
</feature>
<feature type="domain" description="Peptidoglycan binding-like" evidence="3">
    <location>
        <begin position="113"/>
        <end position="167"/>
    </location>
</feature>
<evidence type="ECO:0000313" key="5">
    <source>
        <dbReference type="EMBL" id="TWI57961.1"/>
    </source>
</evidence>
<evidence type="ECO:0000259" key="4">
    <source>
        <dbReference type="Pfam" id="PF06725"/>
    </source>
</evidence>
<dbReference type="PANTHER" id="PTHR39160:SF4">
    <property type="entry name" value="RESUSCITATION-PROMOTING FACTOR RPFB"/>
    <property type="match status" value="1"/>
</dbReference>
<dbReference type="Gene3D" id="2.40.40.10">
    <property type="entry name" value="RlpA-like domain"/>
    <property type="match status" value="1"/>
</dbReference>
<proteinExistence type="predicted"/>
<reference evidence="5 6" key="1">
    <citation type="journal article" date="2015" name="Stand. Genomic Sci.">
        <title>Genomic Encyclopedia of Bacterial and Archaeal Type Strains, Phase III: the genomes of soil and plant-associated and newly described type strains.</title>
        <authorList>
            <person name="Whitman W.B."/>
            <person name="Woyke T."/>
            <person name="Klenk H.P."/>
            <person name="Zhou Y."/>
            <person name="Lilburn T.G."/>
            <person name="Beck B.J."/>
            <person name="De Vos P."/>
            <person name="Vandamme P."/>
            <person name="Eisen J.A."/>
            <person name="Garrity G."/>
            <person name="Hugenholtz P."/>
            <person name="Kyrpides N.C."/>
        </authorList>
    </citation>
    <scope>NUCLEOTIDE SEQUENCE [LARGE SCALE GENOMIC DNA]</scope>
    <source>
        <strain evidence="5 6">CGMCC 1.10116</strain>
    </source>
</reference>
<dbReference type="GO" id="GO:0004553">
    <property type="term" value="F:hydrolase activity, hydrolyzing O-glycosyl compounds"/>
    <property type="evidence" value="ECO:0007669"/>
    <property type="project" value="InterPro"/>
</dbReference>
<evidence type="ECO:0000256" key="1">
    <source>
        <dbReference type="ARBA" id="ARBA00022729"/>
    </source>
</evidence>
<dbReference type="PANTHER" id="PTHR39160">
    <property type="entry name" value="CELL WALL-BINDING PROTEIN YOCH"/>
    <property type="match status" value="1"/>
</dbReference>
<dbReference type="EMBL" id="VLKZ01000003">
    <property type="protein sequence ID" value="TWI57961.1"/>
    <property type="molecule type" value="Genomic_DNA"/>
</dbReference>
<dbReference type="SUPFAM" id="SSF50685">
    <property type="entry name" value="Barwin-like endoglucanases"/>
    <property type="match status" value="1"/>
</dbReference>
<dbReference type="InterPro" id="IPR036366">
    <property type="entry name" value="PGBDSf"/>
</dbReference>
<evidence type="ECO:0000313" key="6">
    <source>
        <dbReference type="Proteomes" id="UP000315711"/>
    </source>
</evidence>
<dbReference type="InterPro" id="IPR010611">
    <property type="entry name" value="3D_dom"/>
</dbReference>
<dbReference type="InterPro" id="IPR036365">
    <property type="entry name" value="PGBD-like_sf"/>
</dbReference>
<dbReference type="InterPro" id="IPR051933">
    <property type="entry name" value="Resuscitation_pf_RpfB"/>
</dbReference>
<evidence type="ECO:0000259" key="3">
    <source>
        <dbReference type="Pfam" id="PF01471"/>
    </source>
</evidence>
<keyword evidence="1" id="KW-0732">Signal</keyword>
<name>A0A562QMH8_9BACI</name>
<dbReference type="InterPro" id="IPR036908">
    <property type="entry name" value="RlpA-like_sf"/>
</dbReference>
<dbReference type="SUPFAM" id="SSF47090">
    <property type="entry name" value="PGBD-like"/>
    <property type="match status" value="2"/>
</dbReference>
<dbReference type="InterPro" id="IPR002477">
    <property type="entry name" value="Peptidoglycan-bd-like"/>
</dbReference>
<dbReference type="AlphaFoldDB" id="A0A562QMH8"/>
<feature type="compositionally biased region" description="Low complexity" evidence="2">
    <location>
        <begin position="215"/>
        <end position="236"/>
    </location>
</feature>
<dbReference type="Proteomes" id="UP000315711">
    <property type="component" value="Unassembled WGS sequence"/>
</dbReference>
<dbReference type="CDD" id="cd22786">
    <property type="entry name" value="DPBB_YuiC-like"/>
    <property type="match status" value="1"/>
</dbReference>
<dbReference type="Gene3D" id="1.10.101.10">
    <property type="entry name" value="PGBD-like superfamily/PGBD"/>
    <property type="match status" value="2"/>
</dbReference>
<dbReference type="Pfam" id="PF01471">
    <property type="entry name" value="PG_binding_1"/>
    <property type="match status" value="2"/>
</dbReference>
<feature type="domain" description="3D" evidence="4">
    <location>
        <begin position="291"/>
        <end position="351"/>
    </location>
</feature>
<comment type="caution">
    <text evidence="5">The sequence shown here is derived from an EMBL/GenBank/DDBJ whole genome shotgun (WGS) entry which is preliminary data.</text>
</comment>
<accession>A0A562QMH8</accession>
<feature type="compositionally biased region" description="Polar residues" evidence="2">
    <location>
        <begin position="239"/>
        <end position="250"/>
    </location>
</feature>
<evidence type="ECO:0000256" key="2">
    <source>
        <dbReference type="SAM" id="MobiDB-lite"/>
    </source>
</evidence>
<keyword evidence="6" id="KW-1185">Reference proteome</keyword>